<evidence type="ECO:0000313" key="7">
    <source>
        <dbReference type="EMBL" id="BAT27513.1"/>
    </source>
</evidence>
<comment type="similarity">
    <text evidence="6">Belongs to the methyltransferase superfamily. RNA methyltransferase RsmG family.</text>
</comment>
<sequence length="214" mass="23468">MSKPLEDDAQQVLTRWYVSRETRDRLVAYADLTRQWQKSMNLVAPSTLPTLWTRHIEDGLWLHSIGKNRRAWVDLGSGGGFPGLVVACCLADDEGRSMALVEANGKKCAFLRHVVRELALPATVHHTRIEQASAVIAGADAVSARALASLDALCGYVAPALLADGHCYFLKGRTHPVEIEDATAHWRFDMVKHTSRTDAESVILELSNIAAQAA</sequence>
<dbReference type="Pfam" id="PF02527">
    <property type="entry name" value="GidB"/>
    <property type="match status" value="1"/>
</dbReference>
<feature type="binding site" evidence="6">
    <location>
        <begin position="129"/>
        <end position="130"/>
    </location>
    <ligand>
        <name>S-adenosyl-L-methionine</name>
        <dbReference type="ChEBI" id="CHEBI:59789"/>
    </ligand>
</feature>
<dbReference type="GO" id="GO:0005829">
    <property type="term" value="C:cytosol"/>
    <property type="evidence" value="ECO:0007669"/>
    <property type="project" value="TreeGrafter"/>
</dbReference>
<proteinExistence type="inferred from homology"/>
<evidence type="ECO:0000256" key="3">
    <source>
        <dbReference type="ARBA" id="ARBA00022603"/>
    </source>
</evidence>
<comment type="caution">
    <text evidence="6">Lacks conserved residue(s) required for the propagation of feature annotation.</text>
</comment>
<comment type="catalytic activity">
    <reaction evidence="6">
        <text>guanosine(527) in 16S rRNA + S-adenosyl-L-methionine = N(7)-methylguanosine(527) in 16S rRNA + S-adenosyl-L-homocysteine</text>
        <dbReference type="Rhea" id="RHEA:42732"/>
        <dbReference type="Rhea" id="RHEA-COMP:10209"/>
        <dbReference type="Rhea" id="RHEA-COMP:10210"/>
        <dbReference type="ChEBI" id="CHEBI:57856"/>
        <dbReference type="ChEBI" id="CHEBI:59789"/>
        <dbReference type="ChEBI" id="CHEBI:74269"/>
        <dbReference type="ChEBI" id="CHEBI:74480"/>
        <dbReference type="EC" id="2.1.1.170"/>
    </reaction>
</comment>
<protein>
    <recommendedName>
        <fullName evidence="6">Ribosomal RNA small subunit methyltransferase G</fullName>
        <ecNumber evidence="6">2.1.1.170</ecNumber>
    </recommendedName>
    <alternativeName>
        <fullName evidence="6">16S rRNA 7-methylguanosine methyltransferase</fullName>
        <shortName evidence="6">16S rRNA m7G methyltransferase</shortName>
    </alternativeName>
</protein>
<keyword evidence="2 6" id="KW-0698">rRNA processing</keyword>
<dbReference type="InterPro" id="IPR003682">
    <property type="entry name" value="rRNA_ssu_MeTfrase_G"/>
</dbReference>
<dbReference type="Gene3D" id="3.40.50.150">
    <property type="entry name" value="Vaccinia Virus protein VP39"/>
    <property type="match status" value="1"/>
</dbReference>
<accession>A0A0N7KXP7</accession>
<comment type="subcellular location">
    <subcellularLocation>
        <location evidence="6">Cytoplasm</location>
    </subcellularLocation>
</comment>
<dbReference type="GO" id="GO:0070043">
    <property type="term" value="F:rRNA (guanine-N7-)-methyltransferase activity"/>
    <property type="evidence" value="ECO:0007669"/>
    <property type="project" value="UniProtKB-UniRule"/>
</dbReference>
<name>A0A0N7KXP7_9HYPH</name>
<dbReference type="InterPro" id="IPR029063">
    <property type="entry name" value="SAM-dependent_MTases_sf"/>
</dbReference>
<keyword evidence="3 6" id="KW-0489">Methyltransferase</keyword>
<keyword evidence="5 6" id="KW-0949">S-adenosyl-L-methionine</keyword>
<dbReference type="AlphaFoldDB" id="A0A0N7KXP7"/>
<dbReference type="RefSeq" id="WP_244490708.1">
    <property type="nucleotide sequence ID" value="NZ_BBWR01000003.1"/>
</dbReference>
<feature type="binding site" evidence="6">
    <location>
        <position position="81"/>
    </location>
    <ligand>
        <name>S-adenosyl-L-methionine</name>
        <dbReference type="ChEBI" id="CHEBI:59789"/>
    </ligand>
</feature>
<dbReference type="SUPFAM" id="SSF53335">
    <property type="entry name" value="S-adenosyl-L-methionine-dependent methyltransferases"/>
    <property type="match status" value="1"/>
</dbReference>
<comment type="function">
    <text evidence="6">Specifically methylates the N7 position of guanine in position 527 of 16S rRNA.</text>
</comment>
<dbReference type="PANTHER" id="PTHR31760">
    <property type="entry name" value="S-ADENOSYL-L-METHIONINE-DEPENDENT METHYLTRANSFERASES SUPERFAMILY PROTEIN"/>
    <property type="match status" value="1"/>
</dbReference>
<keyword evidence="4 6" id="KW-0808">Transferase</keyword>
<dbReference type="EC" id="2.1.1.170" evidence="6"/>
<feature type="binding site" evidence="6">
    <location>
        <position position="145"/>
    </location>
    <ligand>
        <name>S-adenosyl-L-methionine</name>
        <dbReference type="ChEBI" id="CHEBI:59789"/>
    </ligand>
</feature>
<dbReference type="PANTHER" id="PTHR31760:SF0">
    <property type="entry name" value="S-ADENOSYL-L-METHIONINE-DEPENDENT METHYLTRANSFERASES SUPERFAMILY PROTEIN"/>
    <property type="match status" value="1"/>
</dbReference>
<reference evidence="7" key="1">
    <citation type="journal article" date="2015" name="Proc. Natl. Acad. Sci. U.S.A.">
        <title>Bacterial clade with the ribosomal RNA operon on a small plasmid rather than the chromosome.</title>
        <authorList>
            <person name="Anda M."/>
            <person name="Ohtsubo Y."/>
            <person name="Okubo T."/>
            <person name="Sugawara M."/>
            <person name="Nagata Y."/>
            <person name="Tsuda M."/>
            <person name="Minamisawa K."/>
            <person name="Mitsui H."/>
        </authorList>
    </citation>
    <scope>NUCLEOTIDE SEQUENCE</scope>
    <source>
        <strain evidence="7">JCM 14755</strain>
    </source>
</reference>
<dbReference type="HAMAP" id="MF_00074">
    <property type="entry name" value="16SrRNA_methyltr_G"/>
    <property type="match status" value="1"/>
</dbReference>
<evidence type="ECO:0000256" key="2">
    <source>
        <dbReference type="ARBA" id="ARBA00022552"/>
    </source>
</evidence>
<keyword evidence="1 6" id="KW-0963">Cytoplasm</keyword>
<gene>
    <name evidence="6" type="primary">rsmG</name>
</gene>
<dbReference type="NCBIfam" id="TIGR00138">
    <property type="entry name" value="rsmG_gidB"/>
    <property type="match status" value="1"/>
</dbReference>
<organism evidence="7">
    <name type="scientific">Aureimonas frigidaquae</name>
    <dbReference type="NCBI Taxonomy" id="424757"/>
    <lineage>
        <taxon>Bacteria</taxon>
        <taxon>Pseudomonadati</taxon>
        <taxon>Pseudomonadota</taxon>
        <taxon>Alphaproteobacteria</taxon>
        <taxon>Hyphomicrobiales</taxon>
        <taxon>Aurantimonadaceae</taxon>
        <taxon>Aureimonas</taxon>
    </lineage>
</organism>
<evidence type="ECO:0000256" key="6">
    <source>
        <dbReference type="HAMAP-Rule" id="MF_00074"/>
    </source>
</evidence>
<feature type="binding site" evidence="6">
    <location>
        <position position="76"/>
    </location>
    <ligand>
        <name>S-adenosyl-L-methionine</name>
        <dbReference type="ChEBI" id="CHEBI:59789"/>
    </ligand>
</feature>
<evidence type="ECO:0000256" key="4">
    <source>
        <dbReference type="ARBA" id="ARBA00022679"/>
    </source>
</evidence>
<evidence type="ECO:0000256" key="5">
    <source>
        <dbReference type="ARBA" id="ARBA00022691"/>
    </source>
</evidence>
<evidence type="ECO:0000256" key="1">
    <source>
        <dbReference type="ARBA" id="ARBA00022490"/>
    </source>
</evidence>
<dbReference type="EMBL" id="LC066375">
    <property type="protein sequence ID" value="BAT27513.1"/>
    <property type="molecule type" value="Genomic_DNA"/>
</dbReference>